<dbReference type="Proteomes" id="UP001055732">
    <property type="component" value="Chromosome"/>
</dbReference>
<keyword evidence="2" id="KW-1185">Reference proteome</keyword>
<dbReference type="RefSeq" id="WP_253304143.1">
    <property type="nucleotide sequence ID" value="NZ_CP099582.1"/>
</dbReference>
<reference evidence="1" key="2">
    <citation type="submission" date="2022-06" db="EMBL/GenBank/DDBJ databases">
        <authorList>
            <person name="Park Y.-J."/>
        </authorList>
    </citation>
    <scope>NUCLEOTIDE SEQUENCE</scope>
    <source>
        <strain evidence="1">TY</strain>
    </source>
</reference>
<name>A0A9E7MWG6_THEAG</name>
<dbReference type="AlphaFoldDB" id="A0A9E7MWG6"/>
<dbReference type="EMBL" id="CP099582">
    <property type="protein sequence ID" value="USS40186.1"/>
    <property type="molecule type" value="Genomic_DNA"/>
</dbReference>
<sequence>MTKRLALTIFIFLLFLGTFILFKAIKTAEIYVTVYYPGELEAEGYSLENNQIVLKFHFLTSSGDLKKHFEKFKVRCFFCDLDLEKAKVVVNVDGTPLYPTCRDYVMSFDSEGNGEGVHYIASPYNLTSIAEVRIPEGYVFKELNFENNTLTIFISPGDDGGVEVVKSDIIAEYQEGLKEEWIKIVYIDGSKEWEGRVQTIGREGECPILIQV</sequence>
<accession>A0A9E7MWG6</accession>
<dbReference type="KEGG" id="tagg:NF865_07580"/>
<evidence type="ECO:0000313" key="2">
    <source>
        <dbReference type="Proteomes" id="UP001055732"/>
    </source>
</evidence>
<reference evidence="1" key="1">
    <citation type="journal article" date="1998" name="Int. J. Syst. Bacteriol. 48 Pt">
        <title>Thermococcus guaymasensis sp. nov. and Thermococcus aggregans sp. nov., two novel thermophilic archaea isolated from the Guaymas Basin hydrothermal vent site.</title>
        <authorList>
            <person name="Canganella F."/>
            <person name="Jones W.J."/>
            <person name="Gambacorta A."/>
            <person name="Antranikian G."/>
        </authorList>
    </citation>
    <scope>NUCLEOTIDE SEQUENCE</scope>
    <source>
        <strain evidence="1">TY</strain>
    </source>
</reference>
<organism evidence="1 2">
    <name type="scientific">Thermococcus aggregans</name>
    <dbReference type="NCBI Taxonomy" id="110163"/>
    <lineage>
        <taxon>Archaea</taxon>
        <taxon>Methanobacteriati</taxon>
        <taxon>Methanobacteriota</taxon>
        <taxon>Thermococci</taxon>
        <taxon>Thermococcales</taxon>
        <taxon>Thermococcaceae</taxon>
        <taxon>Thermococcus</taxon>
    </lineage>
</organism>
<proteinExistence type="predicted"/>
<gene>
    <name evidence="1" type="ORF">NF865_07580</name>
</gene>
<protein>
    <submittedName>
        <fullName evidence="1">Uncharacterized protein</fullName>
    </submittedName>
</protein>
<evidence type="ECO:0000313" key="1">
    <source>
        <dbReference type="EMBL" id="USS40186.1"/>
    </source>
</evidence>